<feature type="compositionally biased region" description="Low complexity" evidence="1">
    <location>
        <begin position="84"/>
        <end position="95"/>
    </location>
</feature>
<feature type="transmembrane region" description="Helical" evidence="2">
    <location>
        <begin position="142"/>
        <end position="164"/>
    </location>
</feature>
<dbReference type="RefSeq" id="WP_072247391.1">
    <property type="nucleotide sequence ID" value="NZ_FBYC01000004.1"/>
</dbReference>
<proteinExistence type="predicted"/>
<feature type="compositionally biased region" description="Basic residues" evidence="1">
    <location>
        <begin position="103"/>
        <end position="115"/>
    </location>
</feature>
<name>A0A0P7WK17_9RHOB</name>
<feature type="region of interest" description="Disordered" evidence="1">
    <location>
        <begin position="80"/>
        <end position="134"/>
    </location>
</feature>
<keyword evidence="6" id="KW-1185">Reference proteome</keyword>
<feature type="region of interest" description="Disordered" evidence="1">
    <location>
        <begin position="1"/>
        <end position="39"/>
    </location>
</feature>
<reference evidence="3 6" key="2">
    <citation type="submission" date="2016-01" db="EMBL/GenBank/DDBJ databases">
        <authorList>
            <person name="Varghese N."/>
        </authorList>
    </citation>
    <scope>NUCLEOTIDE SEQUENCE [LARGE SCALE GENOMIC DNA]</scope>
    <source>
        <strain evidence="3 6">HL-91</strain>
    </source>
</reference>
<keyword evidence="2" id="KW-0472">Membrane</keyword>
<sequence>MDGTTTAGRGRRRESLAARQARVGIIANPQMPKLPRPIPREVWTRWPDLRAAKRRSQGADAGGQDGSDLLSLDAFVQSVRRSGPAPNRAPANATTAEDDAPRKRSSMWRVPRRQKTAATRLEPKGADRTPELQDGGSTGASWLLVLLMRLGIGATALFALFYSWRVLWAIP</sequence>
<evidence type="ECO:0000256" key="2">
    <source>
        <dbReference type="SAM" id="Phobius"/>
    </source>
</evidence>
<dbReference type="AlphaFoldDB" id="A0A0P7WK17"/>
<keyword evidence="2" id="KW-0812">Transmembrane</keyword>
<dbReference type="Proteomes" id="UP000050413">
    <property type="component" value="Unassembled WGS sequence"/>
</dbReference>
<feature type="compositionally biased region" description="Basic and acidic residues" evidence="1">
    <location>
        <begin position="121"/>
        <end position="131"/>
    </location>
</feature>
<reference evidence="4 5" key="1">
    <citation type="submission" date="2015-09" db="EMBL/GenBank/DDBJ databases">
        <title>Identification and resolution of microdiversity through metagenomic sequencing of parallel consortia.</title>
        <authorList>
            <person name="Nelson W.C."/>
            <person name="Romine M.F."/>
            <person name="Lindemann S.R."/>
        </authorList>
    </citation>
    <scope>NUCLEOTIDE SEQUENCE [LARGE SCALE GENOMIC DNA]</scope>
    <source>
        <strain evidence="4">HL-91</strain>
    </source>
</reference>
<comment type="caution">
    <text evidence="4">The sequence shown here is derived from an EMBL/GenBank/DDBJ whole genome shotgun (WGS) entry which is preliminary data.</text>
</comment>
<evidence type="ECO:0000313" key="3">
    <source>
        <dbReference type="EMBL" id="CUX84006.1"/>
    </source>
</evidence>
<gene>
    <name evidence="3" type="ORF">Ga0058931_3306</name>
    <name evidence="4" type="ORF">HLUCCA05_06325</name>
</gene>
<evidence type="ECO:0000313" key="5">
    <source>
        <dbReference type="Proteomes" id="UP000050413"/>
    </source>
</evidence>
<evidence type="ECO:0000313" key="6">
    <source>
        <dbReference type="Proteomes" id="UP000182045"/>
    </source>
</evidence>
<protein>
    <submittedName>
        <fullName evidence="4">Uncharacterized protein</fullName>
    </submittedName>
</protein>
<evidence type="ECO:0000313" key="4">
    <source>
        <dbReference type="EMBL" id="KPP91031.1"/>
    </source>
</evidence>
<dbReference type="EMBL" id="FBYC01000004">
    <property type="protein sequence ID" value="CUX84006.1"/>
    <property type="molecule type" value="Genomic_DNA"/>
</dbReference>
<accession>A0A0P7WK17</accession>
<dbReference type="OrthoDB" id="7877158at2"/>
<keyword evidence="2" id="KW-1133">Transmembrane helix</keyword>
<dbReference type="EMBL" id="LJSG01000016">
    <property type="protein sequence ID" value="KPP91031.1"/>
    <property type="molecule type" value="Genomic_DNA"/>
</dbReference>
<dbReference type="Proteomes" id="UP000182045">
    <property type="component" value="Unassembled WGS sequence"/>
</dbReference>
<dbReference type="STRING" id="1666912.Ga0058931_3306"/>
<evidence type="ECO:0000256" key="1">
    <source>
        <dbReference type="SAM" id="MobiDB-lite"/>
    </source>
</evidence>
<organism evidence="4 5">
    <name type="scientific">Roseibaca calidilacus</name>
    <dbReference type="NCBI Taxonomy" id="1666912"/>
    <lineage>
        <taxon>Bacteria</taxon>
        <taxon>Pseudomonadati</taxon>
        <taxon>Pseudomonadota</taxon>
        <taxon>Alphaproteobacteria</taxon>
        <taxon>Rhodobacterales</taxon>
        <taxon>Paracoccaceae</taxon>
        <taxon>Roseinatronobacter</taxon>
    </lineage>
</organism>